<evidence type="ECO:0000313" key="2">
    <source>
        <dbReference type="EMBL" id="MBC8432216.1"/>
    </source>
</evidence>
<evidence type="ECO:0000313" key="3">
    <source>
        <dbReference type="Proteomes" id="UP000605201"/>
    </source>
</evidence>
<dbReference type="SUPFAM" id="SSF53300">
    <property type="entry name" value="vWA-like"/>
    <property type="match status" value="1"/>
</dbReference>
<comment type="caution">
    <text evidence="2">The sequence shown here is derived from an EMBL/GenBank/DDBJ whole genome shotgun (WGS) entry which is preliminary data.</text>
</comment>
<reference evidence="2 3" key="1">
    <citation type="submission" date="2020-08" db="EMBL/GenBank/DDBJ databases">
        <title>Bridging the membrane lipid divide: bacteria of the FCB group superphylum have the potential to synthesize archaeal ether lipids.</title>
        <authorList>
            <person name="Villanueva L."/>
            <person name="Von Meijenfeldt F.A.B."/>
            <person name="Westbye A.B."/>
            <person name="Yadav S."/>
            <person name="Hopmans E.C."/>
            <person name="Dutilh B.E."/>
            <person name="Sinninghe Damste J.S."/>
        </authorList>
    </citation>
    <scope>NUCLEOTIDE SEQUENCE [LARGE SCALE GENOMIC DNA]</scope>
    <source>
        <strain evidence="2">NIOZ-UU17</strain>
    </source>
</reference>
<name>A0A8J6TM75_9BACT</name>
<proteinExistence type="predicted"/>
<dbReference type="InterPro" id="IPR036465">
    <property type="entry name" value="vWFA_dom_sf"/>
</dbReference>
<organism evidence="2 3">
    <name type="scientific">Candidatus Desulfatibia vada</name>
    <dbReference type="NCBI Taxonomy" id="2841696"/>
    <lineage>
        <taxon>Bacteria</taxon>
        <taxon>Pseudomonadati</taxon>
        <taxon>Thermodesulfobacteriota</taxon>
        <taxon>Desulfobacteria</taxon>
        <taxon>Desulfobacterales</taxon>
        <taxon>Desulfobacterales incertae sedis</taxon>
        <taxon>Candidatus Desulfatibia</taxon>
    </lineage>
</organism>
<sequence length="775" mass="90345">MTCFKKMIIFLFTGAFLLAHSPASAIPPDLNADRRVNIKCPSSIDHDWEGQFKPDGFMNTLKRIYHELDMNLWASARSAVEKKHGAGYAFSADPNEGIFYISHAKAFFPYGGLESLYPQDKIQFQEVFYVVEIDWDKQELKIVRQRDKKIFTLNVSDFEKGFLWYNALLDKNRAFIPVYGFLSLPGEANEFPTIWNSWQDNKKDSATPPESLVDYDFYKVLDYQNGYYLLAQDFNEFDYRSNREDIGIIGWVEKKYITLWRSRLYYHPLQPVPFFNDPEGKDESLEAGEINKFYVEHVYLKERLFRDIVEKLDQESLHKFYTHFGFPQLTHPQYTKDDSYAKVFIPGAFTPRLMRLLSSSIKRNLNTFFLLDVSESMRPFADYVKSFNKSVQDMRQKGIGLRMNRVFAYWDSPESYKDIKAEPNFIRVKRPENLTFVKGSGDRDYAEPLMRAMVKVLHEIESLQKERQILPLHAKLLFVITDAGPNDLSEETLSYVTQKALDLNLSVYFIYPTDHGILTPANLNDTPDDAYRNLKDLIARFEAGNPEGQDVTFRKFEFKAEKLKSKQERQEDFTKQHKRLLDGIQAYVDHVFKTQGAGEMPKDIILYFSDQKLLTEMQKWSDRKIQVLNHVVKYVKNVEDPIVWDQRIAIPAKPVESFLRAIRTQDDVSLSDLKKLIIINSLVSVDDIERCRKLYDHIKPLIEKRTFQSADAAFYKALTSKEPGKEILWNKALGEDKGPLAEYISKRGFHLNSFNQAVQRKFMYLKVGELYAPGP</sequence>
<feature type="chain" id="PRO_5035282075" evidence="1">
    <location>
        <begin position="26"/>
        <end position="775"/>
    </location>
</feature>
<gene>
    <name evidence="2" type="ORF">H8D96_09875</name>
</gene>
<dbReference type="Proteomes" id="UP000605201">
    <property type="component" value="Unassembled WGS sequence"/>
</dbReference>
<dbReference type="AlphaFoldDB" id="A0A8J6TM75"/>
<dbReference type="EMBL" id="JACNIG010000211">
    <property type="protein sequence ID" value="MBC8432216.1"/>
    <property type="molecule type" value="Genomic_DNA"/>
</dbReference>
<keyword evidence="1" id="KW-0732">Signal</keyword>
<accession>A0A8J6TM75</accession>
<evidence type="ECO:0000256" key="1">
    <source>
        <dbReference type="SAM" id="SignalP"/>
    </source>
</evidence>
<feature type="signal peptide" evidence="1">
    <location>
        <begin position="1"/>
        <end position="25"/>
    </location>
</feature>
<protein>
    <submittedName>
        <fullName evidence="2">VWA domain-containing protein</fullName>
    </submittedName>
</protein>